<reference evidence="9" key="1">
    <citation type="submission" date="2023-10" db="EMBL/GenBank/DDBJ databases">
        <authorList>
            <person name="Chen Y."/>
            <person name="Shah S."/>
            <person name="Dougan E. K."/>
            <person name="Thang M."/>
            <person name="Chan C."/>
        </authorList>
    </citation>
    <scope>NUCLEOTIDE SEQUENCE [LARGE SCALE GENOMIC DNA]</scope>
</reference>
<keyword evidence="6 8" id="KW-0472">Membrane</keyword>
<accession>A0ABN9QQ01</accession>
<dbReference type="PANTHER" id="PTHR12226">
    <property type="entry name" value="MANNOSE-P-DOLICHOL UTILIZATION DEFECT 1 LEC35 -RELATED"/>
    <property type="match status" value="1"/>
</dbReference>
<evidence type="ECO:0000313" key="10">
    <source>
        <dbReference type="Proteomes" id="UP001189429"/>
    </source>
</evidence>
<dbReference type="PANTHER" id="PTHR12226:SF2">
    <property type="entry name" value="MANNOSE-P-DOLICHOL UTILIZATION DEFECT 1 PROTEIN"/>
    <property type="match status" value="1"/>
</dbReference>
<dbReference type="Proteomes" id="UP001189429">
    <property type="component" value="Unassembled WGS sequence"/>
</dbReference>
<evidence type="ECO:0000256" key="4">
    <source>
        <dbReference type="ARBA" id="ARBA00022737"/>
    </source>
</evidence>
<evidence type="ECO:0000256" key="5">
    <source>
        <dbReference type="ARBA" id="ARBA00022989"/>
    </source>
</evidence>
<comment type="similarity">
    <text evidence="7">Belongs to the MPDU1 (TC 2.A.43.3) family.</text>
</comment>
<evidence type="ECO:0000256" key="6">
    <source>
        <dbReference type="ARBA" id="ARBA00023136"/>
    </source>
</evidence>
<keyword evidence="3 8" id="KW-0812">Transmembrane</keyword>
<keyword evidence="2" id="KW-0813">Transport</keyword>
<feature type="transmembrane region" description="Helical" evidence="8">
    <location>
        <begin position="96"/>
        <end position="118"/>
    </location>
</feature>
<dbReference type="InterPro" id="IPR006603">
    <property type="entry name" value="PQ-loop_rpt"/>
</dbReference>
<keyword evidence="10" id="KW-1185">Reference proteome</keyword>
<evidence type="ECO:0000256" key="8">
    <source>
        <dbReference type="SAM" id="Phobius"/>
    </source>
</evidence>
<name>A0ABN9QQ01_9DINO</name>
<protein>
    <submittedName>
        <fullName evidence="9">Uncharacterized protein</fullName>
    </submittedName>
</protein>
<evidence type="ECO:0000256" key="1">
    <source>
        <dbReference type="ARBA" id="ARBA00004141"/>
    </source>
</evidence>
<proteinExistence type="inferred from homology"/>
<gene>
    <name evidence="9" type="ORF">PCOR1329_LOCUS13922</name>
</gene>
<evidence type="ECO:0000256" key="3">
    <source>
        <dbReference type="ARBA" id="ARBA00022692"/>
    </source>
</evidence>
<keyword evidence="4" id="KW-0677">Repeat</keyword>
<keyword evidence="5 8" id="KW-1133">Transmembrane helix</keyword>
<evidence type="ECO:0000313" key="9">
    <source>
        <dbReference type="EMBL" id="CAK0808283.1"/>
    </source>
</evidence>
<sequence length="133" mass="14653">MEFVESMTGFSLEVLISKIASLGIVGGSLVGRCPQIKLIWESRSAEGISFLGLWTEAYTLGVTFAYNLVLGTPITTYGEIPIIFTQMLVEDMHIRCLSLINFSLCAIILSQFFIFGTWRNGGDELAGKVHKPD</sequence>
<dbReference type="InterPro" id="IPR016817">
    <property type="entry name" value="MannP-dilichol_defect-1"/>
</dbReference>
<comment type="caution">
    <text evidence="9">The sequence shown here is derived from an EMBL/GenBank/DDBJ whole genome shotgun (WGS) entry which is preliminary data.</text>
</comment>
<evidence type="ECO:0000256" key="2">
    <source>
        <dbReference type="ARBA" id="ARBA00022448"/>
    </source>
</evidence>
<dbReference type="EMBL" id="CAUYUJ010004129">
    <property type="protein sequence ID" value="CAK0808283.1"/>
    <property type="molecule type" value="Genomic_DNA"/>
</dbReference>
<dbReference type="Pfam" id="PF04193">
    <property type="entry name" value="PQ-loop"/>
    <property type="match status" value="1"/>
</dbReference>
<evidence type="ECO:0000256" key="7">
    <source>
        <dbReference type="ARBA" id="ARBA00038475"/>
    </source>
</evidence>
<comment type="subcellular location">
    <subcellularLocation>
        <location evidence="1">Membrane</location>
        <topology evidence="1">Multi-pass membrane protein</topology>
    </subcellularLocation>
</comment>
<feature type="transmembrane region" description="Helical" evidence="8">
    <location>
        <begin position="64"/>
        <end position="84"/>
    </location>
</feature>
<organism evidence="9 10">
    <name type="scientific">Prorocentrum cordatum</name>
    <dbReference type="NCBI Taxonomy" id="2364126"/>
    <lineage>
        <taxon>Eukaryota</taxon>
        <taxon>Sar</taxon>
        <taxon>Alveolata</taxon>
        <taxon>Dinophyceae</taxon>
        <taxon>Prorocentrales</taxon>
        <taxon>Prorocentraceae</taxon>
        <taxon>Prorocentrum</taxon>
    </lineage>
</organism>